<evidence type="ECO:0000313" key="9">
    <source>
        <dbReference type="Proteomes" id="UP000013378"/>
    </source>
</evidence>
<feature type="transmembrane region" description="Helical" evidence="6">
    <location>
        <begin position="6"/>
        <end position="32"/>
    </location>
</feature>
<evidence type="ECO:0000256" key="5">
    <source>
        <dbReference type="ARBA" id="ARBA00023136"/>
    </source>
</evidence>
<feature type="transmembrane region" description="Helical" evidence="6">
    <location>
        <begin position="197"/>
        <end position="218"/>
    </location>
</feature>
<comment type="subcellular location">
    <subcellularLocation>
        <location evidence="1">Membrane</location>
        <topology evidence="1">Multi-pass membrane protein</topology>
    </subcellularLocation>
</comment>
<evidence type="ECO:0000256" key="2">
    <source>
        <dbReference type="ARBA" id="ARBA00006143"/>
    </source>
</evidence>
<evidence type="ECO:0000259" key="7">
    <source>
        <dbReference type="Pfam" id="PF02683"/>
    </source>
</evidence>
<dbReference type="AlphaFoldDB" id="R1CD96"/>
<name>R1CD96_9FIRM</name>
<dbReference type="Pfam" id="PF02683">
    <property type="entry name" value="DsbD_TM"/>
    <property type="match status" value="1"/>
</dbReference>
<proteinExistence type="inferred from homology"/>
<dbReference type="STRING" id="1304284.L21TH_1673"/>
<gene>
    <name evidence="8" type="ORF">L21TH_1673</name>
</gene>
<feature type="domain" description="Cytochrome C biogenesis protein transmembrane" evidence="7">
    <location>
        <begin position="7"/>
        <end position="217"/>
    </location>
</feature>
<dbReference type="RefSeq" id="WP_006314038.1">
    <property type="nucleotide sequence ID" value="NZ_ARZA01000193.1"/>
</dbReference>
<feature type="transmembrane region" description="Helical" evidence="6">
    <location>
        <begin position="163"/>
        <end position="185"/>
    </location>
</feature>
<evidence type="ECO:0000313" key="8">
    <source>
        <dbReference type="EMBL" id="EOD00270.1"/>
    </source>
</evidence>
<dbReference type="PANTHER" id="PTHR31272">
    <property type="entry name" value="CYTOCHROME C-TYPE BIOGENESIS PROTEIN HI_1454-RELATED"/>
    <property type="match status" value="1"/>
</dbReference>
<evidence type="ECO:0000256" key="3">
    <source>
        <dbReference type="ARBA" id="ARBA00022692"/>
    </source>
</evidence>
<keyword evidence="5 6" id="KW-0472">Membrane</keyword>
<dbReference type="InterPro" id="IPR051790">
    <property type="entry name" value="Cytochrome_c-biogenesis_DsbD"/>
</dbReference>
<dbReference type="EMBL" id="ARZA01000193">
    <property type="protein sequence ID" value="EOD00270.1"/>
    <property type="molecule type" value="Genomic_DNA"/>
</dbReference>
<dbReference type="PATRIC" id="fig|1304284.3.peg.1642"/>
<dbReference type="eggNOG" id="COG0785">
    <property type="taxonomic scope" value="Bacteria"/>
</dbReference>
<organism evidence="8 9">
    <name type="scientific">Caldisalinibacter kiritimatiensis</name>
    <dbReference type="NCBI Taxonomy" id="1304284"/>
    <lineage>
        <taxon>Bacteria</taxon>
        <taxon>Bacillati</taxon>
        <taxon>Bacillota</taxon>
        <taxon>Tissierellia</taxon>
        <taxon>Tissierellales</taxon>
        <taxon>Thermohalobacteraceae</taxon>
        <taxon>Caldisalinibacter</taxon>
    </lineage>
</organism>
<evidence type="ECO:0000256" key="6">
    <source>
        <dbReference type="SAM" id="Phobius"/>
    </source>
</evidence>
<feature type="transmembrane region" description="Helical" evidence="6">
    <location>
        <begin position="53"/>
        <end position="78"/>
    </location>
</feature>
<keyword evidence="9" id="KW-1185">Reference proteome</keyword>
<dbReference type="InterPro" id="IPR003834">
    <property type="entry name" value="Cyt_c_assmbl_TM_dom"/>
</dbReference>
<reference evidence="8 9" key="1">
    <citation type="journal article" date="2015" name="Geomicrobiol. J.">
        <title>Caldisalinibacter kiritimatiensis gen. nov., sp. nov., a moderately thermohalophilic thiosulfate-reducing bacterium from a hypersaline microbial mat.</title>
        <authorList>
            <person name="Ben Hania W."/>
            <person name="Joseph M."/>
            <person name="Fiebig A."/>
            <person name="Bunk B."/>
            <person name="Klenk H.-P."/>
            <person name="Fardeau M.-L."/>
            <person name="Spring S."/>
        </authorList>
    </citation>
    <scope>NUCLEOTIDE SEQUENCE [LARGE SCALE GENOMIC DNA]</scope>
    <source>
        <strain evidence="8 9">L21-TH-D2</strain>
    </source>
</reference>
<dbReference type="GO" id="GO:0016020">
    <property type="term" value="C:membrane"/>
    <property type="evidence" value="ECO:0007669"/>
    <property type="project" value="UniProtKB-SubCell"/>
</dbReference>
<protein>
    <submittedName>
        <fullName evidence="8">Cytochrome c-type biogenesis protein CcdA (DsbD-like protein)</fullName>
    </submittedName>
</protein>
<sequence length="227" mass="24994">MQDTSIPIAFAAGFLTYFSPCILPLIPAYITYITGTTLEEELQDKKLFALSRTLGFVLGFTIIFMIFGILAGFVGQAFIRYRNVLTKIGGIIIVLFGLNMVGLLKLEFLNKQRNVRSPKEVKNWFSSILMGMAFAAGWTPCIGPVLGTILIYVGTTATVSKGIILLLAYSIGLAIPFLLTALLINQFSKFLMKSEKVLPYIVKISGVVIIVVGVLIVFNKLNFLAYF</sequence>
<comment type="caution">
    <text evidence="8">The sequence shown here is derived from an EMBL/GenBank/DDBJ whole genome shotgun (WGS) entry which is preliminary data.</text>
</comment>
<evidence type="ECO:0000256" key="4">
    <source>
        <dbReference type="ARBA" id="ARBA00022989"/>
    </source>
</evidence>
<dbReference type="GO" id="GO:0017004">
    <property type="term" value="P:cytochrome complex assembly"/>
    <property type="evidence" value="ECO:0007669"/>
    <property type="project" value="InterPro"/>
</dbReference>
<feature type="transmembrane region" description="Helical" evidence="6">
    <location>
        <begin position="124"/>
        <end position="151"/>
    </location>
</feature>
<keyword evidence="4 6" id="KW-1133">Transmembrane helix</keyword>
<dbReference type="PANTHER" id="PTHR31272:SF4">
    <property type="entry name" value="CYTOCHROME C-TYPE BIOGENESIS PROTEIN HI_1454-RELATED"/>
    <property type="match status" value="1"/>
</dbReference>
<comment type="similarity">
    <text evidence="2">Belongs to the DsbD family.</text>
</comment>
<feature type="transmembrane region" description="Helical" evidence="6">
    <location>
        <begin position="84"/>
        <end position="104"/>
    </location>
</feature>
<keyword evidence="3 6" id="KW-0812">Transmembrane</keyword>
<dbReference type="Proteomes" id="UP000013378">
    <property type="component" value="Unassembled WGS sequence"/>
</dbReference>
<accession>R1CD96</accession>
<evidence type="ECO:0000256" key="1">
    <source>
        <dbReference type="ARBA" id="ARBA00004141"/>
    </source>
</evidence>